<dbReference type="Proteomes" id="UP000238270">
    <property type="component" value="Unassembled WGS sequence"/>
</dbReference>
<dbReference type="AlphaFoldDB" id="A0A2S6Z7V4"/>
<feature type="region of interest" description="Disordered" evidence="1">
    <location>
        <begin position="1"/>
        <end position="25"/>
    </location>
</feature>
<evidence type="ECO:0000313" key="2">
    <source>
        <dbReference type="EMBL" id="PPT77864.1"/>
    </source>
</evidence>
<comment type="caution">
    <text evidence="2">The sequence shown here is derived from an EMBL/GenBank/DDBJ whole genome shotgun (WGS) entry which is preliminary data.</text>
</comment>
<evidence type="ECO:0000313" key="3">
    <source>
        <dbReference type="Proteomes" id="UP000238270"/>
    </source>
</evidence>
<sequence>MHTDPLDWPLPAHRRGTLSGMDATPEPKRTYLRRVLRWWAGNGPAARPHIICSAVDAFAPLNTFQGDRALELQQRLDVPKPSWSSARCPYRLRDTP</sequence>
<proteinExistence type="predicted"/>
<name>A0A2S6Z7V4_9XANT</name>
<evidence type="ECO:0000256" key="1">
    <source>
        <dbReference type="SAM" id="MobiDB-lite"/>
    </source>
</evidence>
<protein>
    <submittedName>
        <fullName evidence="2">Uncharacterized protein</fullName>
    </submittedName>
</protein>
<dbReference type="EMBL" id="MIGV01000003">
    <property type="protein sequence ID" value="PPT77864.1"/>
    <property type="molecule type" value="Genomic_DNA"/>
</dbReference>
<gene>
    <name evidence="2" type="ORF">XaplCFBP3122_04260</name>
</gene>
<accession>A0A2S6Z7V4</accession>
<reference evidence="2 3" key="1">
    <citation type="submission" date="2016-08" db="EMBL/GenBank/DDBJ databases">
        <title>Evolution of the type three secretion system and type three effector repertoires in Xanthomonas.</title>
        <authorList>
            <person name="Merda D."/>
            <person name="Briand M."/>
            <person name="Bosis E."/>
            <person name="Rousseau C."/>
            <person name="Portier P."/>
            <person name="Jacques M.-A."/>
            <person name="Fischer-Le Saux M."/>
        </authorList>
    </citation>
    <scope>NUCLEOTIDE SEQUENCE [LARGE SCALE GENOMIC DNA]</scope>
    <source>
        <strain evidence="2 3">CFBP 3122</strain>
    </source>
</reference>
<organism evidence="2 3">
    <name type="scientific">Xanthomonas arboricola pv. populi</name>
    <dbReference type="NCBI Taxonomy" id="487823"/>
    <lineage>
        <taxon>Bacteria</taxon>
        <taxon>Pseudomonadati</taxon>
        <taxon>Pseudomonadota</taxon>
        <taxon>Gammaproteobacteria</taxon>
        <taxon>Lysobacterales</taxon>
        <taxon>Lysobacteraceae</taxon>
        <taxon>Xanthomonas</taxon>
    </lineage>
</organism>